<dbReference type="CDD" id="cd00293">
    <property type="entry name" value="USP-like"/>
    <property type="match status" value="1"/>
</dbReference>
<dbReference type="GO" id="GO:0000160">
    <property type="term" value="P:phosphorelay signal transduction system"/>
    <property type="evidence" value="ECO:0007669"/>
    <property type="project" value="InterPro"/>
</dbReference>
<protein>
    <recommendedName>
        <fullName evidence="2">Response regulatory domain-containing protein</fullName>
    </recommendedName>
</protein>
<dbReference type="AlphaFoldDB" id="A0A0F9CE33"/>
<dbReference type="Gene3D" id="3.40.50.620">
    <property type="entry name" value="HUPs"/>
    <property type="match status" value="1"/>
</dbReference>
<evidence type="ECO:0000259" key="2">
    <source>
        <dbReference type="PROSITE" id="PS50110"/>
    </source>
</evidence>
<organism evidence="3">
    <name type="scientific">marine sediment metagenome</name>
    <dbReference type="NCBI Taxonomy" id="412755"/>
    <lineage>
        <taxon>unclassified sequences</taxon>
        <taxon>metagenomes</taxon>
        <taxon>ecological metagenomes</taxon>
    </lineage>
</organism>
<dbReference type="Gene3D" id="3.40.50.2300">
    <property type="match status" value="1"/>
</dbReference>
<dbReference type="PRINTS" id="PR01438">
    <property type="entry name" value="UNVRSLSTRESS"/>
</dbReference>
<dbReference type="InterPro" id="IPR006015">
    <property type="entry name" value="Universal_stress_UspA"/>
</dbReference>
<keyword evidence="1" id="KW-0597">Phosphoprotein</keyword>
<evidence type="ECO:0000256" key="1">
    <source>
        <dbReference type="ARBA" id="ARBA00022553"/>
    </source>
</evidence>
<comment type="caution">
    <text evidence="3">The sequence shown here is derived from an EMBL/GenBank/DDBJ whole genome shotgun (WGS) entry which is preliminary data.</text>
</comment>
<sequence>MHEATSREEIETVKVLLIEDNPDDARIVESMLSEAQGAMEVRFGVIEVCWVDGLAGALDLLSRQNFDAVLVDLQLPDSTGLETLAEVRSAAASAAIVVLTGFDDDGQALAAIKRGAQDYVAKDQLDGRLLSRTIRHAIERKRAEVELRRHAREVEAGLIAVSSRGKTALKHLLIGSVAERIVRLAHCPVLVLKK</sequence>
<dbReference type="CDD" id="cd00156">
    <property type="entry name" value="REC"/>
    <property type="match status" value="1"/>
</dbReference>
<dbReference type="InterPro" id="IPR001789">
    <property type="entry name" value="Sig_transdc_resp-reg_receiver"/>
</dbReference>
<reference evidence="3" key="1">
    <citation type="journal article" date="2015" name="Nature">
        <title>Complex archaea that bridge the gap between prokaryotes and eukaryotes.</title>
        <authorList>
            <person name="Spang A."/>
            <person name="Saw J.H."/>
            <person name="Jorgensen S.L."/>
            <person name="Zaremba-Niedzwiedzka K."/>
            <person name="Martijn J."/>
            <person name="Lind A.E."/>
            <person name="van Eijk R."/>
            <person name="Schleper C."/>
            <person name="Guy L."/>
            <person name="Ettema T.J."/>
        </authorList>
    </citation>
    <scope>NUCLEOTIDE SEQUENCE</scope>
</reference>
<dbReference type="EMBL" id="LAZR01047128">
    <property type="protein sequence ID" value="KKK94946.1"/>
    <property type="molecule type" value="Genomic_DNA"/>
</dbReference>
<dbReference type="SUPFAM" id="SSF52172">
    <property type="entry name" value="CheY-like"/>
    <property type="match status" value="1"/>
</dbReference>
<feature type="domain" description="Response regulatory" evidence="2">
    <location>
        <begin position="14"/>
        <end position="137"/>
    </location>
</feature>
<dbReference type="Pfam" id="PF00072">
    <property type="entry name" value="Response_reg"/>
    <property type="match status" value="1"/>
</dbReference>
<name>A0A0F9CE33_9ZZZZ</name>
<gene>
    <name evidence="3" type="ORF">LCGC14_2677750</name>
</gene>
<accession>A0A0F9CE33</accession>
<dbReference type="InterPro" id="IPR014729">
    <property type="entry name" value="Rossmann-like_a/b/a_fold"/>
</dbReference>
<dbReference type="PANTHER" id="PTHR44591:SF3">
    <property type="entry name" value="RESPONSE REGULATORY DOMAIN-CONTAINING PROTEIN"/>
    <property type="match status" value="1"/>
</dbReference>
<dbReference type="SMART" id="SM00448">
    <property type="entry name" value="REC"/>
    <property type="match status" value="1"/>
</dbReference>
<dbReference type="InterPro" id="IPR050595">
    <property type="entry name" value="Bact_response_regulator"/>
</dbReference>
<dbReference type="InterPro" id="IPR011006">
    <property type="entry name" value="CheY-like_superfamily"/>
</dbReference>
<dbReference type="PROSITE" id="PS50110">
    <property type="entry name" value="RESPONSE_REGULATORY"/>
    <property type="match status" value="1"/>
</dbReference>
<dbReference type="PANTHER" id="PTHR44591">
    <property type="entry name" value="STRESS RESPONSE REGULATOR PROTEIN 1"/>
    <property type="match status" value="1"/>
</dbReference>
<proteinExistence type="predicted"/>
<evidence type="ECO:0000313" key="3">
    <source>
        <dbReference type="EMBL" id="KKK94946.1"/>
    </source>
</evidence>